<dbReference type="OrthoDB" id="641566at2759"/>
<comment type="caution">
    <text evidence="4">The sequence shown here is derived from an EMBL/GenBank/DDBJ whole genome shotgun (WGS) entry which is preliminary data.</text>
</comment>
<dbReference type="PANTHER" id="PTHR46327:SF3">
    <property type="entry name" value="TRANSCRIPTION FACTOR"/>
    <property type="match status" value="1"/>
</dbReference>
<gene>
    <name evidence="5" type="ORF">ZIOFF_054335</name>
    <name evidence="4" type="ORF">ZIOFF_058540</name>
</gene>
<accession>A0A8J5F6F8</accession>
<dbReference type="Proteomes" id="UP000734854">
    <property type="component" value="Unassembled WGS sequence"/>
</dbReference>
<feature type="compositionally biased region" description="Acidic residues" evidence="2">
    <location>
        <begin position="73"/>
        <end position="84"/>
    </location>
</feature>
<evidence type="ECO:0000313" key="6">
    <source>
        <dbReference type="Proteomes" id="UP000734854"/>
    </source>
</evidence>
<feature type="region of interest" description="Disordered" evidence="2">
    <location>
        <begin position="36"/>
        <end position="100"/>
    </location>
</feature>
<dbReference type="Pfam" id="PF13837">
    <property type="entry name" value="Myb_DNA-bind_4"/>
    <property type="match status" value="1"/>
</dbReference>
<feature type="domain" description="Myb/SANT-like DNA-binding" evidence="3">
    <location>
        <begin position="102"/>
        <end position="190"/>
    </location>
</feature>
<dbReference type="EMBL" id="JACMSC010000015">
    <property type="protein sequence ID" value="KAG6485770.1"/>
    <property type="molecule type" value="Genomic_DNA"/>
</dbReference>
<dbReference type="EMBL" id="JACMSC010000016">
    <property type="protein sequence ID" value="KAG6481916.1"/>
    <property type="molecule type" value="Genomic_DNA"/>
</dbReference>
<evidence type="ECO:0000313" key="4">
    <source>
        <dbReference type="EMBL" id="KAG6481916.1"/>
    </source>
</evidence>
<dbReference type="PANTHER" id="PTHR46327">
    <property type="entry name" value="F16F4.11 PROTEIN-RELATED"/>
    <property type="match status" value="1"/>
</dbReference>
<feature type="compositionally biased region" description="Acidic residues" evidence="2">
    <location>
        <begin position="263"/>
        <end position="280"/>
    </location>
</feature>
<reference evidence="4 6" key="1">
    <citation type="submission" date="2020-08" db="EMBL/GenBank/DDBJ databases">
        <title>Plant Genome Project.</title>
        <authorList>
            <person name="Zhang R.-G."/>
        </authorList>
    </citation>
    <scope>NUCLEOTIDE SEQUENCE [LARGE SCALE GENOMIC DNA]</scope>
    <source>
        <tissue evidence="4">Rhizome</tissue>
    </source>
</reference>
<keyword evidence="6" id="KW-1185">Reference proteome</keyword>
<name>A0A8J5F6F8_ZINOF</name>
<protein>
    <recommendedName>
        <fullName evidence="3">Myb/SANT-like DNA-binding domain-containing protein</fullName>
    </recommendedName>
</protein>
<keyword evidence="1" id="KW-0175">Coiled coil</keyword>
<organism evidence="4 6">
    <name type="scientific">Zingiber officinale</name>
    <name type="common">Ginger</name>
    <name type="synonym">Amomum zingiber</name>
    <dbReference type="NCBI Taxonomy" id="94328"/>
    <lineage>
        <taxon>Eukaryota</taxon>
        <taxon>Viridiplantae</taxon>
        <taxon>Streptophyta</taxon>
        <taxon>Embryophyta</taxon>
        <taxon>Tracheophyta</taxon>
        <taxon>Spermatophyta</taxon>
        <taxon>Magnoliopsida</taxon>
        <taxon>Liliopsida</taxon>
        <taxon>Zingiberales</taxon>
        <taxon>Zingiberaceae</taxon>
        <taxon>Zingiber</taxon>
    </lineage>
</organism>
<feature type="region of interest" description="Disordered" evidence="2">
    <location>
        <begin position="250"/>
        <end position="289"/>
    </location>
</feature>
<evidence type="ECO:0000313" key="5">
    <source>
        <dbReference type="EMBL" id="KAG6485770.1"/>
    </source>
</evidence>
<proteinExistence type="predicted"/>
<dbReference type="InterPro" id="IPR044822">
    <property type="entry name" value="Myb_DNA-bind_4"/>
</dbReference>
<evidence type="ECO:0000256" key="2">
    <source>
        <dbReference type="SAM" id="MobiDB-lite"/>
    </source>
</evidence>
<feature type="coiled-coil region" evidence="1">
    <location>
        <begin position="352"/>
        <end position="421"/>
    </location>
</feature>
<evidence type="ECO:0000259" key="3">
    <source>
        <dbReference type="Pfam" id="PF13837"/>
    </source>
</evidence>
<feature type="compositionally biased region" description="Basic and acidic residues" evidence="2">
    <location>
        <begin position="250"/>
        <end position="262"/>
    </location>
</feature>
<evidence type="ECO:0000256" key="1">
    <source>
        <dbReference type="SAM" id="Coils"/>
    </source>
</evidence>
<dbReference type="AlphaFoldDB" id="A0A8J5F6F8"/>
<sequence>MEGNLPAGSMIPGVSYGMLGLQGNMHNHQSSMIHQSMHDDFPMSGNHLQGSDHRTGASVMDYSKGQHNKTSVSDDDEPSFNDDAGDGHQEAGKGRKGSPWHRMKWTDRMVKLLITAVSYIGEDATSECGGRRKYAILQKKGKWKAISKVMAERGCYVSPQQCEDKFNDLNKRYKRLTDILGRGTSCKVVENPALLNRMNNLSEKMKEDVRKILSSKHLFYEEMCSYHNCNRLNLPADPALQHSLQLALRSRDEHDTRRGSHEDVDEDDQSSDSDDEEGDAEEHNAVRGDVSCFPKRMKLGVDHEAAVFGNPSASHGCGRGLQPQGLAVDMNQVLPDGSKSTLGQQQWDNSYSLQLEEKRLQIQAEMLELEKQRYKWQRFSKKKDRELNKMRMENERMKLENERMSLELRQKEIEMDLMLKRT</sequence>